<dbReference type="AlphaFoldDB" id="A0A382KAS3"/>
<sequence>MTDLRSELADYKSGCDNYYGNGFFY</sequence>
<proteinExistence type="predicted"/>
<protein>
    <submittedName>
        <fullName evidence="1">Uncharacterized protein</fullName>
    </submittedName>
</protein>
<name>A0A382KAS3_9ZZZZ</name>
<gene>
    <name evidence="1" type="ORF">METZ01_LOCUS274898</name>
</gene>
<evidence type="ECO:0000313" key="1">
    <source>
        <dbReference type="EMBL" id="SVC22044.1"/>
    </source>
</evidence>
<accession>A0A382KAS3</accession>
<dbReference type="EMBL" id="UINC01079742">
    <property type="protein sequence ID" value="SVC22044.1"/>
    <property type="molecule type" value="Genomic_DNA"/>
</dbReference>
<reference evidence="1" key="1">
    <citation type="submission" date="2018-05" db="EMBL/GenBank/DDBJ databases">
        <authorList>
            <person name="Lanie J.A."/>
            <person name="Ng W.-L."/>
            <person name="Kazmierczak K.M."/>
            <person name="Andrzejewski T.M."/>
            <person name="Davidsen T.M."/>
            <person name="Wayne K.J."/>
            <person name="Tettelin H."/>
            <person name="Glass J.I."/>
            <person name="Rusch D."/>
            <person name="Podicherti R."/>
            <person name="Tsui H.-C.T."/>
            <person name="Winkler M.E."/>
        </authorList>
    </citation>
    <scope>NUCLEOTIDE SEQUENCE</scope>
</reference>
<organism evidence="1">
    <name type="scientific">marine metagenome</name>
    <dbReference type="NCBI Taxonomy" id="408172"/>
    <lineage>
        <taxon>unclassified sequences</taxon>
        <taxon>metagenomes</taxon>
        <taxon>ecological metagenomes</taxon>
    </lineage>
</organism>